<comment type="caution">
    <text evidence="2">The sequence shown here is derived from an EMBL/GenBank/DDBJ whole genome shotgun (WGS) entry which is preliminary data.</text>
</comment>
<dbReference type="Proteomes" id="UP001498476">
    <property type="component" value="Unassembled WGS sequence"/>
</dbReference>
<evidence type="ECO:0000259" key="1">
    <source>
        <dbReference type="Pfam" id="PF01425"/>
    </source>
</evidence>
<dbReference type="InterPro" id="IPR023631">
    <property type="entry name" value="Amidase_dom"/>
</dbReference>
<reference evidence="2 3" key="1">
    <citation type="journal article" date="2025" name="Microbiol. Resour. Announc.">
        <title>Draft genome sequences for Neonectria magnoliae and Neonectria punicea, canker pathogens of Liriodendron tulipifera and Acer saccharum in West Virginia.</title>
        <authorList>
            <person name="Petronek H.M."/>
            <person name="Kasson M.T."/>
            <person name="Metheny A.M."/>
            <person name="Stauder C.M."/>
            <person name="Lovett B."/>
            <person name="Lynch S.C."/>
            <person name="Garnas J.R."/>
            <person name="Kasson L.R."/>
            <person name="Stajich J.E."/>
        </authorList>
    </citation>
    <scope>NUCLEOTIDE SEQUENCE [LARGE SCALE GENOMIC DNA]</scope>
    <source>
        <strain evidence="2 3">NRRL 64653</strain>
    </source>
</reference>
<organism evidence="2 3">
    <name type="scientific">Neonectria punicea</name>
    <dbReference type="NCBI Taxonomy" id="979145"/>
    <lineage>
        <taxon>Eukaryota</taxon>
        <taxon>Fungi</taxon>
        <taxon>Dikarya</taxon>
        <taxon>Ascomycota</taxon>
        <taxon>Pezizomycotina</taxon>
        <taxon>Sordariomycetes</taxon>
        <taxon>Hypocreomycetidae</taxon>
        <taxon>Hypocreales</taxon>
        <taxon>Nectriaceae</taxon>
        <taxon>Neonectria</taxon>
    </lineage>
</organism>
<name>A0ABR1HTX2_9HYPO</name>
<protein>
    <recommendedName>
        <fullName evidence="1">Amidase domain-containing protein</fullName>
    </recommendedName>
</protein>
<accession>A0ABR1HTX2</accession>
<keyword evidence="3" id="KW-1185">Reference proteome</keyword>
<feature type="domain" description="Amidase" evidence="1">
    <location>
        <begin position="21"/>
        <end position="206"/>
    </location>
</feature>
<evidence type="ECO:0000313" key="3">
    <source>
        <dbReference type="Proteomes" id="UP001498476"/>
    </source>
</evidence>
<dbReference type="Pfam" id="PF01425">
    <property type="entry name" value="Amidase"/>
    <property type="match status" value="1"/>
</dbReference>
<gene>
    <name evidence="2" type="ORF">QQX98_000389</name>
</gene>
<sequence length="363" mass="40129">MTPEAYPNQAIAVPSRLYHTPTPEKPLDGLRVAIKDNIDVAGTKTFASCLAYGNFHGHLPQSAPVVQKLLDLGAIIVGKTGMSQFVDAEDPIGDFVDFHALWNPRGDGNRSPGGSSFGSGAAAGAYEWIDFTIGTDTGGSVRQPAAHQSVYGLRPSRGATSLNGTVAIHRDLDAIGVLSKDLAILNTVSRHLFKNGSSIVTDKTSPMAPPQLIYPSHLFPVEDTTAQNMYGKVVVALEKVLGVERHVVNFRDEWNKGLIDSDESFEDHFQEVFYDYVVWGQFHERAAFQDDYKAKHGRPPYVNPLSRFRWPLGSNMTEEHFSSIEKKRKKFQAFIEGIFGDNAIMVTPFKFGVPDSRDKYRLK</sequence>
<dbReference type="EMBL" id="JAZAVJ010000004">
    <property type="protein sequence ID" value="KAK7424424.1"/>
    <property type="molecule type" value="Genomic_DNA"/>
</dbReference>
<evidence type="ECO:0000313" key="2">
    <source>
        <dbReference type="EMBL" id="KAK7424424.1"/>
    </source>
</evidence>
<dbReference type="PANTHER" id="PTHR46310:SF7">
    <property type="entry name" value="AMIDASE 1"/>
    <property type="match status" value="1"/>
</dbReference>
<dbReference type="SUPFAM" id="SSF75304">
    <property type="entry name" value="Amidase signature (AS) enzymes"/>
    <property type="match status" value="1"/>
</dbReference>
<proteinExistence type="predicted"/>
<dbReference type="InterPro" id="IPR036928">
    <property type="entry name" value="AS_sf"/>
</dbReference>
<dbReference type="Gene3D" id="3.90.1300.10">
    <property type="entry name" value="Amidase signature (AS) domain"/>
    <property type="match status" value="1"/>
</dbReference>
<dbReference type="PANTHER" id="PTHR46310">
    <property type="entry name" value="AMIDASE 1"/>
    <property type="match status" value="1"/>
</dbReference>